<evidence type="ECO:0000313" key="3">
    <source>
        <dbReference type="Proteomes" id="UP000298652"/>
    </source>
</evidence>
<evidence type="ECO:0000313" key="2">
    <source>
        <dbReference type="EMBL" id="TKW22613.1"/>
    </source>
</evidence>
<keyword evidence="3" id="KW-1185">Reference proteome</keyword>
<protein>
    <submittedName>
        <fullName evidence="2">Uncharacterized protein</fullName>
    </submittedName>
</protein>
<dbReference type="Gramene" id="TKW22613">
    <property type="protein sequence ID" value="TKW22613"/>
    <property type="gene ID" value="SEVIR_4G239901v2"/>
</dbReference>
<evidence type="ECO:0000256" key="1">
    <source>
        <dbReference type="SAM" id="MobiDB-lite"/>
    </source>
</evidence>
<dbReference type="AlphaFoldDB" id="A0A4U6V580"/>
<reference evidence="2" key="1">
    <citation type="submission" date="2019-03" db="EMBL/GenBank/DDBJ databases">
        <title>WGS assembly of Setaria viridis.</title>
        <authorList>
            <person name="Huang P."/>
            <person name="Jenkins J."/>
            <person name="Grimwood J."/>
            <person name="Barry K."/>
            <person name="Healey A."/>
            <person name="Mamidi S."/>
            <person name="Sreedasyam A."/>
            <person name="Shu S."/>
            <person name="Feldman M."/>
            <person name="Wu J."/>
            <person name="Yu Y."/>
            <person name="Chen C."/>
            <person name="Johnson J."/>
            <person name="Rokhsar D."/>
            <person name="Baxter I."/>
            <person name="Schmutz J."/>
            <person name="Brutnell T."/>
            <person name="Kellogg E."/>
        </authorList>
    </citation>
    <scope>NUCLEOTIDE SEQUENCE [LARGE SCALE GENOMIC DNA]</scope>
</reference>
<dbReference type="EMBL" id="CM016555">
    <property type="protein sequence ID" value="TKW22613.1"/>
    <property type="molecule type" value="Genomic_DNA"/>
</dbReference>
<proteinExistence type="predicted"/>
<accession>A0A4U6V580</accession>
<sequence length="45" mass="5048">MARPVVPTTSHVPATFARYPYGRELSSRSGNRRRVDIPPCRSDSC</sequence>
<name>A0A4U6V580_SETVI</name>
<organism evidence="2 3">
    <name type="scientific">Setaria viridis</name>
    <name type="common">Green bristlegrass</name>
    <name type="synonym">Setaria italica subsp. viridis</name>
    <dbReference type="NCBI Taxonomy" id="4556"/>
    <lineage>
        <taxon>Eukaryota</taxon>
        <taxon>Viridiplantae</taxon>
        <taxon>Streptophyta</taxon>
        <taxon>Embryophyta</taxon>
        <taxon>Tracheophyta</taxon>
        <taxon>Spermatophyta</taxon>
        <taxon>Magnoliopsida</taxon>
        <taxon>Liliopsida</taxon>
        <taxon>Poales</taxon>
        <taxon>Poaceae</taxon>
        <taxon>PACMAD clade</taxon>
        <taxon>Panicoideae</taxon>
        <taxon>Panicodae</taxon>
        <taxon>Paniceae</taxon>
        <taxon>Cenchrinae</taxon>
        <taxon>Setaria</taxon>
    </lineage>
</organism>
<feature type="region of interest" description="Disordered" evidence="1">
    <location>
        <begin position="24"/>
        <end position="45"/>
    </location>
</feature>
<dbReference type="Proteomes" id="UP000298652">
    <property type="component" value="Chromosome 4"/>
</dbReference>
<gene>
    <name evidence="2" type="ORF">SEVIR_4G239901v2</name>
</gene>